<feature type="compositionally biased region" description="Pro residues" evidence="6">
    <location>
        <begin position="332"/>
        <end position="348"/>
    </location>
</feature>
<keyword evidence="10" id="KW-1185">Reference proteome</keyword>
<dbReference type="AlphaFoldDB" id="A0A4V1Q2X2"/>
<dbReference type="Gene3D" id="2.30.30.40">
    <property type="entry name" value="SH3 Domains"/>
    <property type="match status" value="1"/>
</dbReference>
<dbReference type="FunFam" id="2.60.300.12:FF:000001">
    <property type="entry name" value="Iron-binding protein IscA"/>
    <property type="match status" value="1"/>
</dbReference>
<dbReference type="GO" id="GO:0031097">
    <property type="term" value="C:medial cortex"/>
    <property type="evidence" value="ECO:0007669"/>
    <property type="project" value="TreeGrafter"/>
</dbReference>
<dbReference type="InterPro" id="IPR016092">
    <property type="entry name" value="ATAP"/>
</dbReference>
<dbReference type="OrthoDB" id="2159336at2759"/>
<dbReference type="InterPro" id="IPR017870">
    <property type="entry name" value="FeS_cluster_insertion_CS"/>
</dbReference>
<dbReference type="InterPro" id="IPR036028">
    <property type="entry name" value="SH3-like_dom_sf"/>
</dbReference>
<dbReference type="SUPFAM" id="SSF50044">
    <property type="entry name" value="SH3-domain"/>
    <property type="match status" value="1"/>
</dbReference>
<dbReference type="InterPro" id="IPR001452">
    <property type="entry name" value="SH3_domain"/>
</dbReference>
<dbReference type="Pfam" id="PF03114">
    <property type="entry name" value="BAR"/>
    <property type="match status" value="1"/>
</dbReference>
<evidence type="ECO:0000259" key="7">
    <source>
        <dbReference type="PROSITE" id="PS50002"/>
    </source>
</evidence>
<dbReference type="PANTHER" id="PTHR47174:SF1">
    <property type="entry name" value="REDUCED VIABILITY UPON STARVATION PROTEIN 167"/>
    <property type="match status" value="1"/>
</dbReference>
<dbReference type="PRINTS" id="PR00452">
    <property type="entry name" value="SH3DOMAIN"/>
</dbReference>
<dbReference type="EMBL" id="SDEE01000423">
    <property type="protein sequence ID" value="RXW16578.1"/>
    <property type="molecule type" value="Genomic_DNA"/>
</dbReference>
<reference evidence="9 10" key="1">
    <citation type="submission" date="2019-01" db="EMBL/GenBank/DDBJ databases">
        <title>Draft genome sequence of Psathyrella aberdarensis IHI B618.</title>
        <authorList>
            <person name="Buettner E."/>
            <person name="Kellner H."/>
        </authorList>
    </citation>
    <scope>NUCLEOTIDE SEQUENCE [LARGE SCALE GENOMIC DNA]</scope>
    <source>
        <strain evidence="9 10">IHI B618</strain>
    </source>
</reference>
<sequence length="557" mass="61427">MKGIGKALARTPFSVTSKIGMSKKSNDPEFDDYHRQFQGIESGTDKLLKDAKAFTDAVTTLFTAGEGFGTHFSTIFQPIQGEYDLIGKNPDAGQTIRNVTKYHGAMEELRALVSPELELINSRIYGPLKELQVTNKTIRKTITKRDHKLTDYDRFNNSLAKLRDKKEKSLSDEKNLFKLEQDFEIASNEYEYISNALKQDLPRFMQLATHFIEPLFNSFFYMQLNIYYLILEKMQSFGDEGKYDVANVPGANIQADYEAKRTDAWEHIESLGIIKRIISVSKLVQASRAQQGGAGPGLSRANTSASSTSSLSSRPAPPPSRAATVSGSYKKAPPPPPPSLHAPPPPYTPSASTSSASSIAATKRAPPPPPPLKPKPKPPVPQIKYVTAVYDFDAQADGDLSFRAGDRIELVKKTDSQEDWWTGRLNGQEGIFPAAPRAEKPRPKLRATKAALSMTPTAVTRLRMLLNGPTPQLIRVGVRNKGCAGMSYHLEYVEKPGKFDEVVEQDGVRVLIDSKALFSIIGSVMDWKDDPLSSKFVFQNPNIKDACGCGESFTVGS</sequence>
<dbReference type="PROSITE" id="PS50002">
    <property type="entry name" value="SH3"/>
    <property type="match status" value="1"/>
</dbReference>
<dbReference type="PROSITE" id="PS51021">
    <property type="entry name" value="BAR"/>
    <property type="match status" value="1"/>
</dbReference>
<dbReference type="PROSITE" id="PS01152">
    <property type="entry name" value="HESB"/>
    <property type="match status" value="1"/>
</dbReference>
<gene>
    <name evidence="9" type="ORF">EST38_g9273</name>
</gene>
<protein>
    <recommendedName>
        <fullName evidence="4">Iron-sulfur assembly protein 1</fullName>
    </recommendedName>
</protein>
<dbReference type="GO" id="GO:0016226">
    <property type="term" value="P:iron-sulfur cluster assembly"/>
    <property type="evidence" value="ECO:0007669"/>
    <property type="project" value="InterPro"/>
</dbReference>
<dbReference type="Pfam" id="PF01521">
    <property type="entry name" value="Fe-S_biosyn"/>
    <property type="match status" value="1"/>
</dbReference>
<comment type="caution">
    <text evidence="9">The sequence shown here is derived from an EMBL/GenBank/DDBJ whole genome shotgun (WGS) entry which is preliminary data.</text>
</comment>
<comment type="function">
    <text evidence="3">Involved in the assembly of mitochondrial and cytoplasmic iron-sulfur proteins. Probably involved in the binding of an intermediate of Fe/S cluster assembly.</text>
</comment>
<evidence type="ECO:0000313" key="10">
    <source>
        <dbReference type="Proteomes" id="UP000290288"/>
    </source>
</evidence>
<feature type="domain" description="BAR" evidence="8">
    <location>
        <begin position="15"/>
        <end position="247"/>
    </location>
</feature>
<dbReference type="InterPro" id="IPR027267">
    <property type="entry name" value="AH/BAR_dom_sf"/>
</dbReference>
<dbReference type="SUPFAM" id="SSF103657">
    <property type="entry name" value="BAR/IMD domain-like"/>
    <property type="match status" value="1"/>
</dbReference>
<feature type="domain" description="SH3" evidence="7">
    <location>
        <begin position="381"/>
        <end position="442"/>
    </location>
</feature>
<evidence type="ECO:0000256" key="6">
    <source>
        <dbReference type="SAM" id="MobiDB-lite"/>
    </source>
</evidence>
<dbReference type="Gene3D" id="2.60.300.12">
    <property type="entry name" value="HesB-like domain"/>
    <property type="match status" value="1"/>
</dbReference>
<feature type="compositionally biased region" description="Pro residues" evidence="6">
    <location>
        <begin position="365"/>
        <end position="380"/>
    </location>
</feature>
<evidence type="ECO:0000259" key="8">
    <source>
        <dbReference type="PROSITE" id="PS51021"/>
    </source>
</evidence>
<dbReference type="GO" id="GO:0043332">
    <property type="term" value="C:mating projection tip"/>
    <property type="evidence" value="ECO:0007669"/>
    <property type="project" value="TreeGrafter"/>
</dbReference>
<dbReference type="InterPro" id="IPR035903">
    <property type="entry name" value="HesB-like_dom_sf"/>
</dbReference>
<dbReference type="InterPro" id="IPR046982">
    <property type="entry name" value="BIN3/RVS161-like"/>
</dbReference>
<evidence type="ECO:0000256" key="1">
    <source>
        <dbReference type="ARBA" id="ARBA00006718"/>
    </source>
</evidence>
<dbReference type="InterPro" id="IPR004148">
    <property type="entry name" value="BAR_dom"/>
</dbReference>
<evidence type="ECO:0000256" key="4">
    <source>
        <dbReference type="ARBA" id="ARBA00071673"/>
    </source>
</evidence>
<dbReference type="FunFam" id="2.30.30.40:FF:000100">
    <property type="entry name" value="SH3 domain-containing YSC84-like protein 1"/>
    <property type="match status" value="1"/>
</dbReference>
<evidence type="ECO:0000256" key="5">
    <source>
        <dbReference type="PROSITE-ProRule" id="PRU00192"/>
    </source>
</evidence>
<dbReference type="GO" id="GO:0030479">
    <property type="term" value="C:actin cortical patch"/>
    <property type="evidence" value="ECO:0007669"/>
    <property type="project" value="TreeGrafter"/>
</dbReference>
<organism evidence="9 10">
    <name type="scientific">Candolleomyces aberdarensis</name>
    <dbReference type="NCBI Taxonomy" id="2316362"/>
    <lineage>
        <taxon>Eukaryota</taxon>
        <taxon>Fungi</taxon>
        <taxon>Dikarya</taxon>
        <taxon>Basidiomycota</taxon>
        <taxon>Agaricomycotina</taxon>
        <taxon>Agaricomycetes</taxon>
        <taxon>Agaricomycetidae</taxon>
        <taxon>Agaricales</taxon>
        <taxon>Agaricineae</taxon>
        <taxon>Psathyrellaceae</taxon>
        <taxon>Candolleomyces</taxon>
    </lineage>
</organism>
<dbReference type="STRING" id="2316362.A0A4V1Q2X2"/>
<dbReference type="Pfam" id="PF00018">
    <property type="entry name" value="SH3_1"/>
    <property type="match status" value="1"/>
</dbReference>
<proteinExistence type="inferred from homology"/>
<dbReference type="Proteomes" id="UP000290288">
    <property type="component" value="Unassembled WGS sequence"/>
</dbReference>
<dbReference type="GO" id="GO:0097320">
    <property type="term" value="P:plasma membrane tubulation"/>
    <property type="evidence" value="ECO:0007669"/>
    <property type="project" value="TreeGrafter"/>
</dbReference>
<evidence type="ECO:0000256" key="3">
    <source>
        <dbReference type="ARBA" id="ARBA00054873"/>
    </source>
</evidence>
<dbReference type="SMART" id="SM00721">
    <property type="entry name" value="BAR"/>
    <property type="match status" value="1"/>
</dbReference>
<dbReference type="NCBIfam" id="TIGR00049">
    <property type="entry name" value="iron-sulfur cluster assembly accessory protein"/>
    <property type="match status" value="1"/>
</dbReference>
<evidence type="ECO:0000313" key="9">
    <source>
        <dbReference type="EMBL" id="RXW16578.1"/>
    </source>
</evidence>
<dbReference type="SMART" id="SM00326">
    <property type="entry name" value="SH3"/>
    <property type="match status" value="1"/>
</dbReference>
<dbReference type="GO" id="GO:0051666">
    <property type="term" value="P:actin cortical patch localization"/>
    <property type="evidence" value="ECO:0007669"/>
    <property type="project" value="InterPro"/>
</dbReference>
<dbReference type="SUPFAM" id="SSF89360">
    <property type="entry name" value="HesB-like domain"/>
    <property type="match status" value="1"/>
</dbReference>
<feature type="region of interest" description="Disordered" evidence="6">
    <location>
        <begin position="290"/>
        <end position="380"/>
    </location>
</feature>
<accession>A0A4V1Q2X2</accession>
<dbReference type="Gene3D" id="1.20.1270.60">
    <property type="entry name" value="Arfaptin homology (AH) domain/BAR domain"/>
    <property type="match status" value="1"/>
</dbReference>
<comment type="similarity">
    <text evidence="1">Belongs to the HesB/IscA family.</text>
</comment>
<dbReference type="InterPro" id="IPR000361">
    <property type="entry name" value="ATAP_core_dom"/>
</dbReference>
<dbReference type="GO" id="GO:0051536">
    <property type="term" value="F:iron-sulfur cluster binding"/>
    <property type="evidence" value="ECO:0007669"/>
    <property type="project" value="InterPro"/>
</dbReference>
<dbReference type="PANTHER" id="PTHR47174">
    <property type="entry name" value="BRIDGING INTEGRATOR 3"/>
    <property type="match status" value="1"/>
</dbReference>
<name>A0A4V1Q2X2_9AGAR</name>
<dbReference type="GO" id="GO:0008289">
    <property type="term" value="F:lipid binding"/>
    <property type="evidence" value="ECO:0007669"/>
    <property type="project" value="TreeGrafter"/>
</dbReference>
<feature type="compositionally biased region" description="Low complexity" evidence="6">
    <location>
        <begin position="299"/>
        <end position="314"/>
    </location>
</feature>
<dbReference type="GO" id="GO:1990528">
    <property type="term" value="C:Rvs161p-Rvs167p complex"/>
    <property type="evidence" value="ECO:0007669"/>
    <property type="project" value="TreeGrafter"/>
</dbReference>
<feature type="compositionally biased region" description="Low complexity" evidence="6">
    <location>
        <begin position="349"/>
        <end position="362"/>
    </location>
</feature>
<dbReference type="GO" id="GO:0006897">
    <property type="term" value="P:endocytosis"/>
    <property type="evidence" value="ECO:0007669"/>
    <property type="project" value="InterPro"/>
</dbReference>
<dbReference type="CDD" id="cd07599">
    <property type="entry name" value="BAR_Rvs167p"/>
    <property type="match status" value="1"/>
</dbReference>
<keyword evidence="2 5" id="KW-0728">SH3 domain</keyword>
<evidence type="ECO:0000256" key="2">
    <source>
        <dbReference type="ARBA" id="ARBA00022443"/>
    </source>
</evidence>